<keyword evidence="4" id="KW-0479">Metal-binding</keyword>
<dbReference type="GO" id="GO:0051539">
    <property type="term" value="F:4 iron, 4 sulfur cluster binding"/>
    <property type="evidence" value="ECO:0007669"/>
    <property type="project" value="UniProtKB-KW"/>
</dbReference>
<dbReference type="InterPro" id="IPR009010">
    <property type="entry name" value="Asp_de-COase-like_dom_sf"/>
</dbReference>
<keyword evidence="6" id="KW-0560">Oxidoreductase</keyword>
<comment type="similarity">
    <text evidence="1">Belongs to the prokaryotic molybdopterin-containing oxidoreductase family.</text>
</comment>
<dbReference type="SMART" id="SM00926">
    <property type="entry name" value="Molybdop_Fe4S4"/>
    <property type="match status" value="1"/>
</dbReference>
<dbReference type="Gene3D" id="3.30.200.210">
    <property type="match status" value="1"/>
</dbReference>
<dbReference type="PROSITE" id="PS51669">
    <property type="entry name" value="4FE4S_MOW_BIS_MGD"/>
    <property type="match status" value="1"/>
</dbReference>
<keyword evidence="3" id="KW-0500">Molybdenum</keyword>
<evidence type="ECO:0000313" key="10">
    <source>
        <dbReference type="EMBL" id="MBM3274078.1"/>
    </source>
</evidence>
<evidence type="ECO:0000256" key="1">
    <source>
        <dbReference type="ARBA" id="ARBA00010312"/>
    </source>
</evidence>
<dbReference type="Pfam" id="PF01568">
    <property type="entry name" value="Molydop_binding"/>
    <property type="match status" value="1"/>
</dbReference>
<dbReference type="Proteomes" id="UP000703893">
    <property type="component" value="Unassembled WGS sequence"/>
</dbReference>
<reference evidence="10 11" key="1">
    <citation type="submission" date="2019-03" db="EMBL/GenBank/DDBJ databases">
        <title>Lake Tanganyika Metagenome-Assembled Genomes (MAGs).</title>
        <authorList>
            <person name="Tran P."/>
        </authorList>
    </citation>
    <scope>NUCLEOTIDE SEQUENCE [LARGE SCALE GENOMIC DNA]</scope>
    <source>
        <strain evidence="10">K_DeepCast_65m_m2_236</strain>
    </source>
</reference>
<dbReference type="AlphaFoldDB" id="A0A937X2H5"/>
<dbReference type="InterPro" id="IPR006656">
    <property type="entry name" value="Mopterin_OxRdtase"/>
</dbReference>
<dbReference type="SUPFAM" id="SSF53706">
    <property type="entry name" value="Formate dehydrogenase/DMSO reductase, domains 1-3"/>
    <property type="match status" value="1"/>
</dbReference>
<keyword evidence="2" id="KW-0004">4Fe-4S</keyword>
<evidence type="ECO:0000256" key="4">
    <source>
        <dbReference type="ARBA" id="ARBA00022723"/>
    </source>
</evidence>
<dbReference type="Gene3D" id="3.40.50.740">
    <property type="match status" value="1"/>
</dbReference>
<evidence type="ECO:0000256" key="2">
    <source>
        <dbReference type="ARBA" id="ARBA00022485"/>
    </source>
</evidence>
<evidence type="ECO:0000256" key="8">
    <source>
        <dbReference type="ARBA" id="ARBA00023014"/>
    </source>
</evidence>
<dbReference type="Pfam" id="PF00384">
    <property type="entry name" value="Molybdopterin"/>
    <property type="match status" value="1"/>
</dbReference>
<evidence type="ECO:0000256" key="5">
    <source>
        <dbReference type="ARBA" id="ARBA00022729"/>
    </source>
</evidence>
<accession>A0A937X2H5</accession>
<evidence type="ECO:0000256" key="3">
    <source>
        <dbReference type="ARBA" id="ARBA00022505"/>
    </source>
</evidence>
<dbReference type="PANTHER" id="PTHR43742:SF9">
    <property type="entry name" value="TETRATHIONATE REDUCTASE SUBUNIT A"/>
    <property type="match status" value="1"/>
</dbReference>
<dbReference type="SUPFAM" id="SSF50692">
    <property type="entry name" value="ADC-like"/>
    <property type="match status" value="1"/>
</dbReference>
<gene>
    <name evidence="10" type="ORF">FJZ00_02915</name>
</gene>
<proteinExistence type="inferred from homology"/>
<dbReference type="GO" id="GO:0043546">
    <property type="term" value="F:molybdopterin cofactor binding"/>
    <property type="evidence" value="ECO:0007669"/>
    <property type="project" value="InterPro"/>
</dbReference>
<dbReference type="Gene3D" id="3.40.228.10">
    <property type="entry name" value="Dimethylsulfoxide Reductase, domain 2"/>
    <property type="match status" value="2"/>
</dbReference>
<evidence type="ECO:0000313" key="11">
    <source>
        <dbReference type="Proteomes" id="UP000703893"/>
    </source>
</evidence>
<sequence length="732" mass="77040">MDRRTFLKASGLASSAVLLGACEDHLSELVPYSDLPAELVYGEGTYFATACDMCSSGCGAMARVVEGRVPKVEGLPDHPVNHGGLCPLGQSAVQHQYHPDRFKGPQVRAGRGQSAAEAKWPDAIAKLVEGLRTAGGGGTAILVGNQVRGHRYGLIAKFAQQMGAPAPLIVEPLGNEAVRTANAAVYGRPEIPYYDLAHTDLLVLFGEDLFTTGSAPMHYTHGYAKMRRGRDLKRGSLVYVGTRYGEAATIADLFIPVKPGTHGAIAQALLHDEARGGIAEALAAELTGCPAEKLHRLTDLWKQASTAVAIGGGEVLGHTNAVQALTAIASLNVAKGSVGKPGGVYPPAAPPLPGLVTPNPASYRDLHALADKMRSGAIKAVLLIGVDPFQAFPASAKLEEAFKAVHFVASFAQVPDDGAGNADLILPDSHFLERWGDTSPAVGVGAGVAGLIQPAVNPFFDTRAVEDTLIEAAKGLGKNLGFETAAAYFKQMWAAMAPDTAAPGAQSAWRQALRKGGIVKPGHGAAYAPKQLRVPAPTAPEFDGDEKARPFALLPVRSLKYREGRASHLPWMQEMADPMSSAAWGGWAEINPHTCEKLGLKQYDEVEIESDHGKVVLGVVPFPGLPEDVVGVPIGYSAKHGTRYDSEAGGNVFDATQKADPGRGADARALLADKTEPAGGGLAWGATRVSLRKTGKRVPLGKLVLHSRGIAPQESVSLPHKIHQEFKVWPIG</sequence>
<feature type="domain" description="4Fe-4S Mo/W bis-MGD-type" evidence="9">
    <location>
        <begin position="44"/>
        <end position="100"/>
    </location>
</feature>
<evidence type="ECO:0000256" key="6">
    <source>
        <dbReference type="ARBA" id="ARBA00023002"/>
    </source>
</evidence>
<dbReference type="PROSITE" id="PS51257">
    <property type="entry name" value="PROKAR_LIPOPROTEIN"/>
    <property type="match status" value="1"/>
</dbReference>
<dbReference type="Gene3D" id="3.30.2070.10">
    <property type="entry name" value="Formate dehydrogenase/DMSO reductase"/>
    <property type="match status" value="1"/>
</dbReference>
<evidence type="ECO:0000256" key="7">
    <source>
        <dbReference type="ARBA" id="ARBA00023004"/>
    </source>
</evidence>
<name>A0A937X2H5_9BACT</name>
<dbReference type="GO" id="GO:0016491">
    <property type="term" value="F:oxidoreductase activity"/>
    <property type="evidence" value="ECO:0007669"/>
    <property type="project" value="UniProtKB-KW"/>
</dbReference>
<dbReference type="PANTHER" id="PTHR43742">
    <property type="entry name" value="TRIMETHYLAMINE-N-OXIDE REDUCTASE"/>
    <property type="match status" value="1"/>
</dbReference>
<dbReference type="InterPro" id="IPR050612">
    <property type="entry name" value="Prok_Mopterin_Oxidored"/>
</dbReference>
<keyword evidence="8" id="KW-0411">Iron-sulfur</keyword>
<dbReference type="Gene3D" id="2.40.40.20">
    <property type="match status" value="1"/>
</dbReference>
<dbReference type="EMBL" id="VGJX01000115">
    <property type="protein sequence ID" value="MBM3274078.1"/>
    <property type="molecule type" value="Genomic_DNA"/>
</dbReference>
<protein>
    <submittedName>
        <fullName evidence="10">Molybdopterin-dependent oxidoreductase</fullName>
    </submittedName>
</protein>
<dbReference type="InterPro" id="IPR006657">
    <property type="entry name" value="MoPterin_dinucl-bd_dom"/>
</dbReference>
<keyword evidence="7" id="KW-0408">Iron</keyword>
<organism evidence="10 11">
    <name type="scientific">Candidatus Tanganyikabacteria bacterium</name>
    <dbReference type="NCBI Taxonomy" id="2961651"/>
    <lineage>
        <taxon>Bacteria</taxon>
        <taxon>Bacillati</taxon>
        <taxon>Candidatus Sericytochromatia</taxon>
        <taxon>Candidatus Tanganyikabacteria</taxon>
    </lineage>
</organism>
<dbReference type="InterPro" id="IPR006963">
    <property type="entry name" value="Mopterin_OxRdtase_4Fe-4S_dom"/>
</dbReference>
<dbReference type="GO" id="GO:0046872">
    <property type="term" value="F:metal ion binding"/>
    <property type="evidence" value="ECO:0007669"/>
    <property type="project" value="UniProtKB-KW"/>
</dbReference>
<comment type="caution">
    <text evidence="10">The sequence shown here is derived from an EMBL/GenBank/DDBJ whole genome shotgun (WGS) entry which is preliminary data.</text>
</comment>
<dbReference type="Pfam" id="PF04879">
    <property type="entry name" value="Molybdop_Fe4S4"/>
    <property type="match status" value="1"/>
</dbReference>
<keyword evidence="5" id="KW-0732">Signal</keyword>
<evidence type="ECO:0000259" key="9">
    <source>
        <dbReference type="PROSITE" id="PS51669"/>
    </source>
</evidence>